<name>A0AAV7W9M1_PLEWA</name>
<reference evidence="2" key="1">
    <citation type="journal article" date="2022" name="bioRxiv">
        <title>Sequencing and chromosome-scale assembly of the giantPleurodeles waltlgenome.</title>
        <authorList>
            <person name="Brown T."/>
            <person name="Elewa A."/>
            <person name="Iarovenko S."/>
            <person name="Subramanian E."/>
            <person name="Araus A.J."/>
            <person name="Petzold A."/>
            <person name="Susuki M."/>
            <person name="Suzuki K.-i.T."/>
            <person name="Hayashi T."/>
            <person name="Toyoda A."/>
            <person name="Oliveira C."/>
            <person name="Osipova E."/>
            <person name="Leigh N.D."/>
            <person name="Simon A."/>
            <person name="Yun M.H."/>
        </authorList>
    </citation>
    <scope>NUCLEOTIDE SEQUENCE</scope>
    <source>
        <strain evidence="2">20211129_DDA</strain>
        <tissue evidence="2">Liver</tissue>
    </source>
</reference>
<feature type="compositionally biased region" description="Basic and acidic residues" evidence="1">
    <location>
        <begin position="90"/>
        <end position="108"/>
    </location>
</feature>
<comment type="caution">
    <text evidence="2">The sequence shown here is derived from an EMBL/GenBank/DDBJ whole genome shotgun (WGS) entry which is preliminary data.</text>
</comment>
<feature type="compositionally biased region" description="Basic and acidic residues" evidence="1">
    <location>
        <begin position="136"/>
        <end position="157"/>
    </location>
</feature>
<sequence>MKLKTNADSSYSISWAPGRQAIPSGDQGEKGYPGGTAGDNPEEEDGGNLEIRVPSETKDGLPRRPTSVEEDTEEEERRRRTPATYGGSERQCRGGGHNDEGQGGREHSLTAMPLDGRGSGRYGPEYETGTKYKALVGREEVAGGGEEKGGRDGERPQ</sequence>
<feature type="region of interest" description="Disordered" evidence="1">
    <location>
        <begin position="1"/>
        <end position="157"/>
    </location>
</feature>
<evidence type="ECO:0000256" key="1">
    <source>
        <dbReference type="SAM" id="MobiDB-lite"/>
    </source>
</evidence>
<dbReference type="Proteomes" id="UP001066276">
    <property type="component" value="Chromosome 1_2"/>
</dbReference>
<keyword evidence="3" id="KW-1185">Reference proteome</keyword>
<organism evidence="2 3">
    <name type="scientific">Pleurodeles waltl</name>
    <name type="common">Iberian ribbed newt</name>
    <dbReference type="NCBI Taxonomy" id="8319"/>
    <lineage>
        <taxon>Eukaryota</taxon>
        <taxon>Metazoa</taxon>
        <taxon>Chordata</taxon>
        <taxon>Craniata</taxon>
        <taxon>Vertebrata</taxon>
        <taxon>Euteleostomi</taxon>
        <taxon>Amphibia</taxon>
        <taxon>Batrachia</taxon>
        <taxon>Caudata</taxon>
        <taxon>Salamandroidea</taxon>
        <taxon>Salamandridae</taxon>
        <taxon>Pleurodelinae</taxon>
        <taxon>Pleurodeles</taxon>
    </lineage>
</organism>
<feature type="compositionally biased region" description="Basic and acidic residues" evidence="1">
    <location>
        <begin position="53"/>
        <end position="62"/>
    </location>
</feature>
<evidence type="ECO:0000313" key="3">
    <source>
        <dbReference type="Proteomes" id="UP001066276"/>
    </source>
</evidence>
<accession>A0AAV7W9M1</accession>
<dbReference type="AlphaFoldDB" id="A0AAV7W9M1"/>
<feature type="compositionally biased region" description="Polar residues" evidence="1">
    <location>
        <begin position="1"/>
        <end position="13"/>
    </location>
</feature>
<dbReference type="EMBL" id="JANPWB010000002">
    <property type="protein sequence ID" value="KAJ1209560.1"/>
    <property type="molecule type" value="Genomic_DNA"/>
</dbReference>
<proteinExistence type="predicted"/>
<protein>
    <submittedName>
        <fullName evidence="2">Uncharacterized protein</fullName>
    </submittedName>
</protein>
<gene>
    <name evidence="2" type="ORF">NDU88_004934</name>
</gene>
<evidence type="ECO:0000313" key="2">
    <source>
        <dbReference type="EMBL" id="KAJ1209560.1"/>
    </source>
</evidence>